<name>A0ABN0DQV4_9FIRM</name>
<accession>A0ABN0DQV4</accession>
<sequence>MNIRMGAAFVGIAVIAGVAANFTMDAFCSTVTVPPHTNEEKRITIARDSVEQTLSADDAAKREAETLRQHRAEEQKSAARIARDGLVLGDIAYGASEDDVRACYGAPFEVESERSMRYAGKEVVEYEYTDGLSLDFVDGLVRQVKISERSTLASGKGVCIGTSLEELRRVYGEPSMIYGEDYIYFSEEDPTVGFAFEIEHGRVEEIKMGDLGL</sequence>
<gene>
    <name evidence="2" type="ORF">HMPREF9432_00619</name>
</gene>
<keyword evidence="3" id="KW-1185">Reference proteome</keyword>
<dbReference type="EMBL" id="ADGH01000004">
    <property type="protein sequence ID" value="EHG25239.1"/>
    <property type="molecule type" value="Genomic_DNA"/>
</dbReference>
<feature type="signal peptide" evidence="1">
    <location>
        <begin position="1"/>
        <end position="19"/>
    </location>
</feature>
<keyword evidence="1" id="KW-0732">Signal</keyword>
<proteinExistence type="predicted"/>
<evidence type="ECO:0000256" key="1">
    <source>
        <dbReference type="SAM" id="SignalP"/>
    </source>
</evidence>
<feature type="chain" id="PRO_5045666442" description="PepSY domain-containing protein" evidence="1">
    <location>
        <begin position="20"/>
        <end position="213"/>
    </location>
</feature>
<evidence type="ECO:0000313" key="3">
    <source>
        <dbReference type="Proteomes" id="UP000003175"/>
    </source>
</evidence>
<reference evidence="2 3" key="1">
    <citation type="submission" date="2011-08" db="EMBL/GenBank/DDBJ databases">
        <title>The Genome Sequence of Selenomonas noxia F0398.</title>
        <authorList>
            <consortium name="The Broad Institute Genome Sequencing Platform"/>
            <person name="Earl A."/>
            <person name="Ward D."/>
            <person name="Feldgarden M."/>
            <person name="Gevers D."/>
            <person name="Izard J."/>
            <person name="Ganesan A."/>
            <person name="Blanton J.M."/>
            <person name="Baranova O.V."/>
            <person name="Tanner A.C."/>
            <person name="Dewhirst F.E."/>
            <person name="Young S.K."/>
            <person name="Zeng Q."/>
            <person name="Gargeya S."/>
            <person name="Fitzgerald M."/>
            <person name="Haas B."/>
            <person name="Abouelleil A."/>
            <person name="Alvarado L."/>
            <person name="Arachchi H.M."/>
            <person name="Berlin A."/>
            <person name="Brown A."/>
            <person name="Chapman S.B."/>
            <person name="Chen Z."/>
            <person name="Dunbar C."/>
            <person name="Freedman E."/>
            <person name="Gearin G."/>
            <person name="Gellesch M."/>
            <person name="Goldberg J."/>
            <person name="Griggs A."/>
            <person name="Gujja S."/>
            <person name="Heiman D."/>
            <person name="Howarth C."/>
            <person name="Larson L."/>
            <person name="Lui A."/>
            <person name="MacDonald P.J.P."/>
            <person name="Montmayeur A."/>
            <person name="Murphy C."/>
            <person name="Neiman D."/>
            <person name="Pearson M."/>
            <person name="Priest M."/>
            <person name="Roberts A."/>
            <person name="Saif S."/>
            <person name="Shea T."/>
            <person name="Shenoy N."/>
            <person name="Sisk P."/>
            <person name="Stolte C."/>
            <person name="Sykes S."/>
            <person name="Wortman J."/>
            <person name="Nusbaum C."/>
            <person name="Birren B."/>
        </authorList>
    </citation>
    <scope>NUCLEOTIDE SEQUENCE [LARGE SCALE GENOMIC DNA]</scope>
    <source>
        <strain evidence="2 3">F0398</strain>
    </source>
</reference>
<evidence type="ECO:0000313" key="2">
    <source>
        <dbReference type="EMBL" id="EHG25239.1"/>
    </source>
</evidence>
<organism evidence="2 3">
    <name type="scientific">Selenomonas noxia F0398</name>
    <dbReference type="NCBI Taxonomy" id="702437"/>
    <lineage>
        <taxon>Bacteria</taxon>
        <taxon>Bacillati</taxon>
        <taxon>Bacillota</taxon>
        <taxon>Negativicutes</taxon>
        <taxon>Selenomonadales</taxon>
        <taxon>Selenomonadaceae</taxon>
        <taxon>Selenomonas</taxon>
    </lineage>
</organism>
<protein>
    <recommendedName>
        <fullName evidence="4">PepSY domain-containing protein</fullName>
    </recommendedName>
</protein>
<dbReference type="Proteomes" id="UP000003175">
    <property type="component" value="Unassembled WGS sequence"/>
</dbReference>
<evidence type="ECO:0008006" key="4">
    <source>
        <dbReference type="Google" id="ProtNLM"/>
    </source>
</evidence>
<comment type="caution">
    <text evidence="2">The sequence shown here is derived from an EMBL/GenBank/DDBJ whole genome shotgun (WGS) entry which is preliminary data.</text>
</comment>